<comment type="similarity">
    <text evidence="1">Belongs to the metallo-beta-lactamase superfamily.</text>
</comment>
<keyword evidence="2" id="KW-0479">Metal-binding</keyword>
<feature type="chain" id="PRO_5047404142" evidence="5">
    <location>
        <begin position="28"/>
        <end position="320"/>
    </location>
</feature>
<dbReference type="InterPro" id="IPR036866">
    <property type="entry name" value="RibonucZ/Hydroxyglut_hydro"/>
</dbReference>
<evidence type="ECO:0000256" key="1">
    <source>
        <dbReference type="ARBA" id="ARBA00007749"/>
    </source>
</evidence>
<evidence type="ECO:0000256" key="2">
    <source>
        <dbReference type="ARBA" id="ARBA00022723"/>
    </source>
</evidence>
<dbReference type="CDD" id="cd07720">
    <property type="entry name" value="OPHC2-like_MBL-fold"/>
    <property type="match status" value="1"/>
</dbReference>
<evidence type="ECO:0000259" key="6">
    <source>
        <dbReference type="SMART" id="SM00849"/>
    </source>
</evidence>
<feature type="signal peptide" evidence="5">
    <location>
        <begin position="1"/>
        <end position="27"/>
    </location>
</feature>
<dbReference type="RefSeq" id="WP_284281691.1">
    <property type="nucleotide sequence ID" value="NZ_BSOJ01000021.1"/>
</dbReference>
<keyword evidence="8" id="KW-1185">Reference proteome</keyword>
<name>A0ABQ5YQU0_9BURK</name>
<dbReference type="Proteomes" id="UP001156664">
    <property type="component" value="Unassembled WGS sequence"/>
</dbReference>
<dbReference type="Pfam" id="PF00753">
    <property type="entry name" value="Lactamase_B"/>
    <property type="match status" value="1"/>
</dbReference>
<proteinExistence type="inferred from homology"/>
<dbReference type="SUPFAM" id="SSF56281">
    <property type="entry name" value="Metallo-hydrolase/oxidoreductase"/>
    <property type="match status" value="1"/>
</dbReference>
<evidence type="ECO:0000256" key="5">
    <source>
        <dbReference type="SAM" id="SignalP"/>
    </source>
</evidence>
<evidence type="ECO:0000256" key="4">
    <source>
        <dbReference type="ARBA" id="ARBA00022833"/>
    </source>
</evidence>
<keyword evidence="3" id="KW-0378">Hydrolase</keyword>
<feature type="domain" description="Metallo-beta-lactamase" evidence="6">
    <location>
        <begin position="88"/>
        <end position="293"/>
    </location>
</feature>
<protein>
    <submittedName>
        <fullName evidence="7">MBL fold metallo-hydrolase</fullName>
    </submittedName>
</protein>
<sequence length="320" mass="34229">MKRTVTALAISMAVLAGGLAAANTASAAAPMVKTQAPGYYRVMLGDFEITALSDGTVKLPVTKLLQEDAKKTDKVLKKHFLDDDVDTSVNAYLVNTGSKLVLIDTGAAGLFGPTLGNVLANLEAAGYKPEQVDDVVITHMHPDHVGGLMHDGKIAFPNATLHIDKKDTDYWLSKENMEKAPKDKQGFFQGAMASVNPYADTGKLKPFDGVTEIVPGIKAIPTAGHTPGHTEYEVDSKGQKFMVWGDLIHVAAVQFANPVVTIGFDSDPKTARKAREKEFANAAKQGYLVAGSHLSFPGIGHLVKNGKGYTFLPINYHGLK</sequence>
<keyword evidence="4" id="KW-0862">Zinc</keyword>
<dbReference type="Gene3D" id="3.60.15.10">
    <property type="entry name" value="Ribonuclease Z/Hydroxyacylglutathione hydrolase-like"/>
    <property type="match status" value="1"/>
</dbReference>
<evidence type="ECO:0000313" key="8">
    <source>
        <dbReference type="Proteomes" id="UP001156664"/>
    </source>
</evidence>
<gene>
    <name evidence="7" type="ORF">GCM10007875_20780</name>
</gene>
<dbReference type="PANTHER" id="PTHR42978:SF6">
    <property type="entry name" value="QUORUM-QUENCHING LACTONASE YTNP-RELATED"/>
    <property type="match status" value="1"/>
</dbReference>
<keyword evidence="5" id="KW-0732">Signal</keyword>
<organism evidence="7 8">
    <name type="scientific">Limnobacter litoralis</name>
    <dbReference type="NCBI Taxonomy" id="481366"/>
    <lineage>
        <taxon>Bacteria</taxon>
        <taxon>Pseudomonadati</taxon>
        <taxon>Pseudomonadota</taxon>
        <taxon>Betaproteobacteria</taxon>
        <taxon>Burkholderiales</taxon>
        <taxon>Burkholderiaceae</taxon>
        <taxon>Limnobacter</taxon>
    </lineage>
</organism>
<evidence type="ECO:0000313" key="7">
    <source>
        <dbReference type="EMBL" id="GLR26988.1"/>
    </source>
</evidence>
<accession>A0ABQ5YQU0</accession>
<dbReference type="EMBL" id="BSOJ01000021">
    <property type="protein sequence ID" value="GLR26988.1"/>
    <property type="molecule type" value="Genomic_DNA"/>
</dbReference>
<dbReference type="InterPro" id="IPR051013">
    <property type="entry name" value="MBL_superfamily_lactonases"/>
</dbReference>
<dbReference type="PANTHER" id="PTHR42978">
    <property type="entry name" value="QUORUM-QUENCHING LACTONASE YTNP-RELATED-RELATED"/>
    <property type="match status" value="1"/>
</dbReference>
<evidence type="ECO:0000256" key="3">
    <source>
        <dbReference type="ARBA" id="ARBA00022801"/>
    </source>
</evidence>
<comment type="caution">
    <text evidence="7">The sequence shown here is derived from an EMBL/GenBank/DDBJ whole genome shotgun (WGS) entry which is preliminary data.</text>
</comment>
<reference evidence="8" key="1">
    <citation type="journal article" date="2019" name="Int. J. Syst. Evol. Microbiol.">
        <title>The Global Catalogue of Microorganisms (GCM) 10K type strain sequencing project: providing services to taxonomists for standard genome sequencing and annotation.</title>
        <authorList>
            <consortium name="The Broad Institute Genomics Platform"/>
            <consortium name="The Broad Institute Genome Sequencing Center for Infectious Disease"/>
            <person name="Wu L."/>
            <person name="Ma J."/>
        </authorList>
    </citation>
    <scope>NUCLEOTIDE SEQUENCE [LARGE SCALE GENOMIC DNA]</scope>
    <source>
        <strain evidence="8">NBRC 105857</strain>
    </source>
</reference>
<dbReference type="InterPro" id="IPR001279">
    <property type="entry name" value="Metallo-B-lactamas"/>
</dbReference>
<dbReference type="SMART" id="SM00849">
    <property type="entry name" value="Lactamase_B"/>
    <property type="match status" value="1"/>
</dbReference>